<name>A0A8D0HR23_SPHPU</name>
<dbReference type="InterPro" id="IPR011059">
    <property type="entry name" value="Metal-dep_hydrolase_composite"/>
</dbReference>
<dbReference type="Ensembl" id="ENSSPUT00000025692.1">
    <property type="protein sequence ID" value="ENSSPUP00000024089.1"/>
    <property type="gene ID" value="ENSSPUG00000018446.1"/>
</dbReference>
<feature type="domain" description="Amidohydrolase-related" evidence="9">
    <location>
        <begin position="58"/>
        <end position="157"/>
    </location>
</feature>
<evidence type="ECO:0000256" key="8">
    <source>
        <dbReference type="ARBA" id="ARBA00022833"/>
    </source>
</evidence>
<comment type="subunit">
    <text evidence="4">Homotetramer.</text>
</comment>
<dbReference type="AlphaFoldDB" id="A0A8D0HR23"/>
<dbReference type="EC" id="3.5.2.5" evidence="5"/>
<dbReference type="Gene3D" id="3.20.20.140">
    <property type="entry name" value="Metal-dependent hydrolases"/>
    <property type="match status" value="2"/>
</dbReference>
<dbReference type="GeneTree" id="ENSGT01030000234527"/>
<dbReference type="InterPro" id="IPR017593">
    <property type="entry name" value="Allantoinase"/>
</dbReference>
<accession>A0A8D0HR23</accession>
<organism evidence="10 11">
    <name type="scientific">Sphenodon punctatus</name>
    <name type="common">Tuatara</name>
    <name type="synonym">Hatteria punctata</name>
    <dbReference type="NCBI Taxonomy" id="8508"/>
    <lineage>
        <taxon>Eukaryota</taxon>
        <taxon>Metazoa</taxon>
        <taxon>Chordata</taxon>
        <taxon>Craniata</taxon>
        <taxon>Vertebrata</taxon>
        <taxon>Euteleostomi</taxon>
        <taxon>Lepidosauria</taxon>
        <taxon>Sphenodontia</taxon>
        <taxon>Sphenodontidae</taxon>
        <taxon>Sphenodon</taxon>
    </lineage>
</organism>
<evidence type="ECO:0000256" key="2">
    <source>
        <dbReference type="ARBA" id="ARBA00004968"/>
    </source>
</evidence>
<proteinExistence type="inferred from homology"/>
<comment type="pathway">
    <text evidence="2">Nitrogen metabolism; (S)-allantoin degradation; allantoate from (S)-allantoin: step 1/1.</text>
</comment>
<dbReference type="PANTHER" id="PTHR43668">
    <property type="entry name" value="ALLANTOINASE"/>
    <property type="match status" value="1"/>
</dbReference>
<comment type="cofactor">
    <cofactor evidence="1">
        <name>Zn(2+)</name>
        <dbReference type="ChEBI" id="CHEBI:29105"/>
    </cofactor>
</comment>
<dbReference type="GO" id="GO:0004038">
    <property type="term" value="F:allantoinase activity"/>
    <property type="evidence" value="ECO:0007669"/>
    <property type="project" value="UniProtKB-EC"/>
</dbReference>
<keyword evidence="8" id="KW-0862">Zinc</keyword>
<dbReference type="OMA" id="SRLHVCH"/>
<keyword evidence="11" id="KW-1185">Reference proteome</keyword>
<dbReference type="Pfam" id="PF01979">
    <property type="entry name" value="Amidohydro_1"/>
    <property type="match status" value="2"/>
</dbReference>
<evidence type="ECO:0000256" key="5">
    <source>
        <dbReference type="ARBA" id="ARBA00012863"/>
    </source>
</evidence>
<sequence>MVEVGSEVMAVRSSRVVLDNAICPAEIVISNGKIAEILPHRSWAQAIGEKVLDVGDLVVMPGLIDPHVHICEPGHAAWEGFSAATKAAAAGGVTTIVDMPLNCLPPTTTLGNLDAKLKSAKGQCHVDVAFWGGLVPGNQRLPMLNAGVPGLGCFLIADSTEEFHPLCLHNLHMAMNELQGTECVILVRAMPPPSPSSCPSPRLGGGELRQAWFNVFVLFPCRVPCHILHLSSAQALPIIQEARQKGAPLTVETAHHHLTLASECIPPGGTYYKCCPPIRDKSNQEQLWVALQEGQIDMVVSAHTPRPPELRCEGDFLKAQAGISSLQLGLPLFWTSAKPRGFSLHDLVRVLCKRPAVLSRVDDRKGSLSPGMDADLVIWDPDKEFEVKKHMIHHRHKLTPYLGFQLHGEVFSTVVRGRLAYLNGKFAPKPQGDLINASSVTWTRARQNKPQLQ</sequence>
<dbReference type="NCBIfam" id="TIGR03178">
    <property type="entry name" value="allantoinase"/>
    <property type="match status" value="1"/>
</dbReference>
<keyword evidence="6" id="KW-0479">Metal-binding</keyword>
<protein>
    <recommendedName>
        <fullName evidence="5">allantoinase</fullName>
        <ecNumber evidence="5">3.5.2.5</ecNumber>
    </recommendedName>
</protein>
<feature type="domain" description="Amidohydrolase-related" evidence="9">
    <location>
        <begin position="229"/>
        <end position="418"/>
    </location>
</feature>
<evidence type="ECO:0000256" key="3">
    <source>
        <dbReference type="ARBA" id="ARBA00010368"/>
    </source>
</evidence>
<dbReference type="SUPFAM" id="SSF51338">
    <property type="entry name" value="Composite domain of metallo-dependent hydrolases"/>
    <property type="match status" value="1"/>
</dbReference>
<dbReference type="GO" id="GO:0008270">
    <property type="term" value="F:zinc ion binding"/>
    <property type="evidence" value="ECO:0007669"/>
    <property type="project" value="InterPro"/>
</dbReference>
<evidence type="ECO:0000256" key="1">
    <source>
        <dbReference type="ARBA" id="ARBA00001947"/>
    </source>
</evidence>
<dbReference type="GO" id="GO:0050897">
    <property type="term" value="F:cobalt ion binding"/>
    <property type="evidence" value="ECO:0007669"/>
    <property type="project" value="InterPro"/>
</dbReference>
<evidence type="ECO:0000313" key="10">
    <source>
        <dbReference type="Ensembl" id="ENSSPUP00000024089.1"/>
    </source>
</evidence>
<evidence type="ECO:0000256" key="4">
    <source>
        <dbReference type="ARBA" id="ARBA00011881"/>
    </source>
</evidence>
<keyword evidence="7" id="KW-0378">Hydrolase</keyword>
<dbReference type="PANTHER" id="PTHR43668:SF2">
    <property type="entry name" value="ALLANTOINASE"/>
    <property type="match status" value="1"/>
</dbReference>
<dbReference type="SUPFAM" id="SSF51556">
    <property type="entry name" value="Metallo-dependent hydrolases"/>
    <property type="match status" value="1"/>
</dbReference>
<dbReference type="UniPathway" id="UPA00395">
    <property type="reaction ID" value="UER00653"/>
</dbReference>
<dbReference type="GO" id="GO:0006145">
    <property type="term" value="P:purine nucleobase catabolic process"/>
    <property type="evidence" value="ECO:0007669"/>
    <property type="project" value="TreeGrafter"/>
</dbReference>
<reference evidence="10" key="2">
    <citation type="submission" date="2025-09" db="UniProtKB">
        <authorList>
            <consortium name="Ensembl"/>
        </authorList>
    </citation>
    <scope>IDENTIFICATION</scope>
</reference>
<reference evidence="10" key="1">
    <citation type="submission" date="2025-08" db="UniProtKB">
        <authorList>
            <consortium name="Ensembl"/>
        </authorList>
    </citation>
    <scope>IDENTIFICATION</scope>
</reference>
<comment type="similarity">
    <text evidence="3">Belongs to the metallo-dependent hydrolases superfamily. Allantoinase family.</text>
</comment>
<dbReference type="InterPro" id="IPR006680">
    <property type="entry name" value="Amidohydro-rel"/>
</dbReference>
<dbReference type="Proteomes" id="UP000694392">
    <property type="component" value="Unplaced"/>
</dbReference>
<evidence type="ECO:0000259" key="9">
    <source>
        <dbReference type="Pfam" id="PF01979"/>
    </source>
</evidence>
<dbReference type="GO" id="GO:0000256">
    <property type="term" value="P:allantoin catabolic process"/>
    <property type="evidence" value="ECO:0007669"/>
    <property type="project" value="UniProtKB-UniPathway"/>
</dbReference>
<dbReference type="InterPro" id="IPR032466">
    <property type="entry name" value="Metal_Hydrolase"/>
</dbReference>
<evidence type="ECO:0000256" key="6">
    <source>
        <dbReference type="ARBA" id="ARBA00022723"/>
    </source>
</evidence>
<evidence type="ECO:0000313" key="11">
    <source>
        <dbReference type="Proteomes" id="UP000694392"/>
    </source>
</evidence>
<dbReference type="GO" id="GO:0005737">
    <property type="term" value="C:cytoplasm"/>
    <property type="evidence" value="ECO:0007669"/>
    <property type="project" value="TreeGrafter"/>
</dbReference>
<evidence type="ECO:0000256" key="7">
    <source>
        <dbReference type="ARBA" id="ARBA00022801"/>
    </source>
</evidence>
<dbReference type="InterPro" id="IPR050138">
    <property type="entry name" value="DHOase/Allantoinase_Hydrolase"/>
</dbReference>